<keyword evidence="7" id="KW-0653">Protein transport</keyword>
<comment type="caution">
    <text evidence="12">The sequence shown here is derived from an EMBL/GenBank/DDBJ whole genome shotgun (WGS) entry which is preliminary data.</text>
</comment>
<dbReference type="InterPro" id="IPR025691">
    <property type="entry name" value="GspL_pp_dom"/>
</dbReference>
<dbReference type="AlphaFoldDB" id="A0A923M9K8"/>
<dbReference type="Pfam" id="PF12693">
    <property type="entry name" value="GspL_C"/>
    <property type="match status" value="1"/>
</dbReference>
<keyword evidence="5" id="KW-0997">Cell inner membrane</keyword>
<proteinExistence type="inferred from homology"/>
<evidence type="ECO:0000256" key="8">
    <source>
        <dbReference type="ARBA" id="ARBA00022989"/>
    </source>
</evidence>
<evidence type="ECO:0000256" key="3">
    <source>
        <dbReference type="ARBA" id="ARBA00022448"/>
    </source>
</evidence>
<evidence type="ECO:0000256" key="4">
    <source>
        <dbReference type="ARBA" id="ARBA00022475"/>
    </source>
</evidence>
<dbReference type="Gene3D" id="3.30.420.380">
    <property type="match status" value="1"/>
</dbReference>
<evidence type="ECO:0000259" key="10">
    <source>
        <dbReference type="Pfam" id="PF05134"/>
    </source>
</evidence>
<keyword evidence="6" id="KW-0812">Transmembrane</keyword>
<dbReference type="Proteomes" id="UP000596827">
    <property type="component" value="Unassembled WGS sequence"/>
</dbReference>
<comment type="subcellular location">
    <subcellularLocation>
        <location evidence="1">Cell inner membrane</location>
        <topology evidence="1">Single-pass membrane protein</topology>
    </subcellularLocation>
</comment>
<dbReference type="RefSeq" id="WP_187081470.1">
    <property type="nucleotide sequence ID" value="NZ_JACORU010000003.1"/>
</dbReference>
<evidence type="ECO:0000256" key="5">
    <source>
        <dbReference type="ARBA" id="ARBA00022519"/>
    </source>
</evidence>
<keyword evidence="8" id="KW-1133">Transmembrane helix</keyword>
<evidence type="ECO:0000256" key="9">
    <source>
        <dbReference type="ARBA" id="ARBA00023136"/>
    </source>
</evidence>
<feature type="domain" description="GspL periplasmic" evidence="11">
    <location>
        <begin position="254"/>
        <end position="363"/>
    </location>
</feature>
<keyword evidence="4" id="KW-1003">Cell membrane</keyword>
<dbReference type="PIRSF" id="PIRSF015761">
    <property type="entry name" value="Protein_L"/>
    <property type="match status" value="1"/>
</dbReference>
<dbReference type="NCBIfam" id="TIGR01709">
    <property type="entry name" value="typeII_sec_gspL"/>
    <property type="match status" value="1"/>
</dbReference>
<keyword evidence="9" id="KW-0472">Membrane</keyword>
<reference evidence="12" key="1">
    <citation type="submission" date="2020-08" db="EMBL/GenBank/DDBJ databases">
        <title>Ramlibacter sp. GTP1 16S ribosomal RNA gene genome sequencing and assembly.</title>
        <authorList>
            <person name="Kang M."/>
        </authorList>
    </citation>
    <scope>NUCLEOTIDE SEQUENCE</scope>
    <source>
        <strain evidence="12">GTP1</strain>
    </source>
</reference>
<dbReference type="InterPro" id="IPR024230">
    <property type="entry name" value="GspL_cyto_dom"/>
</dbReference>
<evidence type="ECO:0000259" key="11">
    <source>
        <dbReference type="Pfam" id="PF12693"/>
    </source>
</evidence>
<organism evidence="12 13">
    <name type="scientific">Ramlibacter albus</name>
    <dbReference type="NCBI Taxonomy" id="2079448"/>
    <lineage>
        <taxon>Bacteria</taxon>
        <taxon>Pseudomonadati</taxon>
        <taxon>Pseudomonadota</taxon>
        <taxon>Betaproteobacteria</taxon>
        <taxon>Burkholderiales</taxon>
        <taxon>Comamonadaceae</taxon>
        <taxon>Ramlibacter</taxon>
    </lineage>
</organism>
<keyword evidence="3" id="KW-0813">Transport</keyword>
<dbReference type="GO" id="GO:0015627">
    <property type="term" value="C:type II protein secretion system complex"/>
    <property type="evidence" value="ECO:0007669"/>
    <property type="project" value="InterPro"/>
</dbReference>
<dbReference type="EMBL" id="JACORU010000003">
    <property type="protein sequence ID" value="MBC5765017.1"/>
    <property type="molecule type" value="Genomic_DNA"/>
</dbReference>
<gene>
    <name evidence="12" type="ORF">H8R02_11180</name>
</gene>
<dbReference type="InterPro" id="IPR007812">
    <property type="entry name" value="T2SS_protein-GspL"/>
</dbReference>
<evidence type="ECO:0000313" key="13">
    <source>
        <dbReference type="Proteomes" id="UP000596827"/>
    </source>
</evidence>
<dbReference type="Pfam" id="PF05134">
    <property type="entry name" value="T2SSL"/>
    <property type="match status" value="1"/>
</dbReference>
<comment type="similarity">
    <text evidence="2">Belongs to the GSP L family.</text>
</comment>
<feature type="domain" description="GspL cytoplasmic actin-ATPase-like" evidence="10">
    <location>
        <begin position="5"/>
        <end position="144"/>
    </location>
</feature>
<evidence type="ECO:0000256" key="1">
    <source>
        <dbReference type="ARBA" id="ARBA00004377"/>
    </source>
</evidence>
<dbReference type="GO" id="GO:0015628">
    <property type="term" value="P:protein secretion by the type II secretion system"/>
    <property type="evidence" value="ECO:0007669"/>
    <property type="project" value="InterPro"/>
</dbReference>
<name>A0A923M9K8_9BURK</name>
<keyword evidence="13" id="KW-1185">Reference proteome</keyword>
<dbReference type="GO" id="GO:0009276">
    <property type="term" value="C:Gram-negative-bacterium-type cell wall"/>
    <property type="evidence" value="ECO:0007669"/>
    <property type="project" value="InterPro"/>
</dbReference>
<dbReference type="InterPro" id="IPR043129">
    <property type="entry name" value="ATPase_NBD"/>
</dbReference>
<evidence type="ECO:0000313" key="12">
    <source>
        <dbReference type="EMBL" id="MBC5765017.1"/>
    </source>
</evidence>
<dbReference type="SUPFAM" id="SSF53067">
    <property type="entry name" value="Actin-like ATPase domain"/>
    <property type="match status" value="1"/>
</dbReference>
<accession>A0A923M9K8</accession>
<evidence type="ECO:0000256" key="2">
    <source>
        <dbReference type="ARBA" id="ARBA00005318"/>
    </source>
</evidence>
<protein>
    <submittedName>
        <fullName evidence="12">General secretion pathway protein GspL</fullName>
    </submittedName>
</protein>
<evidence type="ECO:0000256" key="6">
    <source>
        <dbReference type="ARBA" id="ARBA00022692"/>
    </source>
</evidence>
<evidence type="ECO:0000256" key="7">
    <source>
        <dbReference type="ARBA" id="ARBA00022927"/>
    </source>
</evidence>
<sequence>MSSLVVLLPADSSTEYAWALTPDGRSVQDHATAPAALLPQTRGAGAEVVAVVPVQCVSWHRVELPRGTAAGSPRLRAALEGLLEERLLDEPDAVHFALEPGARGGDSAWVAACDRAWLRNAVQALDQAGRPVSRIVPEFAPQPFETLHVVGEPERALLVACGPNGVMSLPLSASALALVPTPGDDTPRVADPAVAALAEQVLQHKVELQQPASRWVQAAQGGWDLAQFEFASSGRARAMKKLSTGWGELLRAPQWRPARWGAALLVAVNLLGLNAWAWKERSALETKRAAVRNTLTTTFPAVKVVVDPRVQMEREVAALRQATGVPSGRDFESLMAALAMAIPPGKSPSGMEYANGELRVRGLALNPGEANAVTTALKANGFNAVPQGDALVVTQEDVR</sequence>